<protein>
    <submittedName>
        <fullName evidence="1">Uncharacterized protein</fullName>
    </submittedName>
</protein>
<evidence type="ECO:0000313" key="2">
    <source>
        <dbReference type="Proteomes" id="UP000629098"/>
    </source>
</evidence>
<dbReference type="EMBL" id="JACXAE010000109">
    <property type="protein sequence ID" value="MBD2777309.1"/>
    <property type="molecule type" value="Genomic_DNA"/>
</dbReference>
<accession>A0A8J6XJR6</accession>
<dbReference type="RefSeq" id="WP_190836379.1">
    <property type="nucleotide sequence ID" value="NZ_CAWPPI010000109.1"/>
</dbReference>
<evidence type="ECO:0000313" key="1">
    <source>
        <dbReference type="EMBL" id="MBD2777309.1"/>
    </source>
</evidence>
<proteinExistence type="predicted"/>
<comment type="caution">
    <text evidence="1">The sequence shown here is derived from an EMBL/GenBank/DDBJ whole genome shotgun (WGS) entry which is preliminary data.</text>
</comment>
<organism evidence="1 2">
    <name type="scientific">Iningainema tapete BLCC-T55</name>
    <dbReference type="NCBI Taxonomy" id="2748662"/>
    <lineage>
        <taxon>Bacteria</taxon>
        <taxon>Bacillati</taxon>
        <taxon>Cyanobacteriota</taxon>
        <taxon>Cyanophyceae</taxon>
        <taxon>Nostocales</taxon>
        <taxon>Scytonemataceae</taxon>
        <taxon>Iningainema tapete</taxon>
    </lineage>
</organism>
<sequence>MTRRVNARRPQLGEMSITTFFIQDVTAIARTLTLASVNSNIINNLN</sequence>
<keyword evidence="2" id="KW-1185">Reference proteome</keyword>
<reference evidence="1" key="1">
    <citation type="submission" date="2020-09" db="EMBL/GenBank/DDBJ databases">
        <title>Iningainema tapete sp. nov. (Scytonemataceae, Cyanobacteria) from greenhouses in central Florida (USA) produces two types of nodularin with biosynthetic potential for microcystin-LR and anabaenopeptins.</title>
        <authorList>
            <person name="Berthold D.E."/>
            <person name="Lefler F.W."/>
            <person name="Huang I.-S."/>
            <person name="Abdulla H."/>
            <person name="Zimba P.V."/>
            <person name="Laughinghouse H.D. IV."/>
        </authorList>
    </citation>
    <scope>NUCLEOTIDE SEQUENCE</scope>
    <source>
        <strain evidence="1">BLCCT55</strain>
    </source>
</reference>
<dbReference type="Proteomes" id="UP000629098">
    <property type="component" value="Unassembled WGS sequence"/>
</dbReference>
<gene>
    <name evidence="1" type="ORF">ICL16_35990</name>
</gene>
<dbReference type="AlphaFoldDB" id="A0A8J6XJR6"/>
<name>A0A8J6XJR6_9CYAN</name>